<dbReference type="Pfam" id="PF09655">
    <property type="entry name" value="Nitr_red_assoc"/>
    <property type="match status" value="1"/>
</dbReference>
<dbReference type="NCBIfam" id="TIGR02664">
    <property type="entry name" value="nitr_red_assoc"/>
    <property type="match status" value="1"/>
</dbReference>
<proteinExistence type="predicted"/>
<organism evidence="1 2">
    <name type="scientific">Acaryochloris thomasi RCC1774</name>
    <dbReference type="NCBI Taxonomy" id="1764569"/>
    <lineage>
        <taxon>Bacteria</taxon>
        <taxon>Bacillati</taxon>
        <taxon>Cyanobacteriota</taxon>
        <taxon>Cyanophyceae</taxon>
        <taxon>Acaryochloridales</taxon>
        <taxon>Acaryochloridaceae</taxon>
        <taxon>Acaryochloris</taxon>
        <taxon>Acaryochloris thomasi</taxon>
    </lineage>
</organism>
<keyword evidence="2" id="KW-1185">Reference proteome</keyword>
<protein>
    <recommendedName>
        <fullName evidence="3">Nitrate reductase associated protein</fullName>
    </recommendedName>
</protein>
<dbReference type="RefSeq" id="WP_110986442.1">
    <property type="nucleotide sequence ID" value="NZ_CAWNWM010000007.1"/>
</dbReference>
<dbReference type="AlphaFoldDB" id="A0A2W1JQB9"/>
<dbReference type="EMBL" id="PQWO01000007">
    <property type="protein sequence ID" value="PZD73092.1"/>
    <property type="molecule type" value="Genomic_DNA"/>
</dbReference>
<dbReference type="Proteomes" id="UP000248857">
    <property type="component" value="Unassembled WGS sequence"/>
</dbReference>
<dbReference type="InterPro" id="IPR013481">
    <property type="entry name" value="NarM"/>
</dbReference>
<evidence type="ECO:0000313" key="1">
    <source>
        <dbReference type="EMBL" id="PZD73092.1"/>
    </source>
</evidence>
<reference evidence="1 2" key="1">
    <citation type="journal article" date="2018" name="Sci. Rep.">
        <title>A novel species of the marine cyanobacterium Acaryochloris with a unique pigment content and lifestyle.</title>
        <authorList>
            <person name="Partensky F."/>
            <person name="Six C."/>
            <person name="Ratin M."/>
            <person name="Garczarek L."/>
            <person name="Vaulot D."/>
            <person name="Probert I."/>
            <person name="Calteau A."/>
            <person name="Gourvil P."/>
            <person name="Marie D."/>
            <person name="Grebert T."/>
            <person name="Bouchier C."/>
            <person name="Le Panse S."/>
            <person name="Gachenot M."/>
            <person name="Rodriguez F."/>
            <person name="Garrido J.L."/>
        </authorList>
    </citation>
    <scope>NUCLEOTIDE SEQUENCE [LARGE SCALE GENOMIC DNA]</scope>
    <source>
        <strain evidence="1 2">RCC1774</strain>
    </source>
</reference>
<dbReference type="OrthoDB" id="7263223at2"/>
<name>A0A2W1JQB9_9CYAN</name>
<evidence type="ECO:0000313" key="2">
    <source>
        <dbReference type="Proteomes" id="UP000248857"/>
    </source>
</evidence>
<gene>
    <name evidence="1" type="ORF">C1752_02738</name>
</gene>
<evidence type="ECO:0008006" key="3">
    <source>
        <dbReference type="Google" id="ProtNLM"/>
    </source>
</evidence>
<accession>A0A2W1JQB9</accession>
<sequence>MNKPQFFEFEADFTDSLRCIPMAVRLNLDTCGIKLKLAQWNEFTAEERQQLVDLPCSTPDEIQVYRQQLKDLIWQRTQAQASELAIDEHPSWLNVAAIPEGLQEKAQAHNITLTLEQWQALTPLQRFALIKLSRPSHESLNFVPALKEFELA</sequence>
<comment type="caution">
    <text evidence="1">The sequence shown here is derived from an EMBL/GenBank/DDBJ whole genome shotgun (WGS) entry which is preliminary data.</text>
</comment>